<reference evidence="1 2" key="1">
    <citation type="submission" date="2015-04" db="EMBL/GenBank/DDBJ databases">
        <title>The complete genome sequence of the rumen methanogen Methanobrevibacter millerae SM9.</title>
        <authorList>
            <person name="Leahy S.C."/>
            <person name="Kelly W.J."/>
            <person name="Pacheco D.M."/>
            <person name="Li D."/>
            <person name="Altermann E."/>
            <person name="Attwood G.T."/>
        </authorList>
    </citation>
    <scope>NUCLEOTIDE SEQUENCE [LARGE SCALE GENOMIC DNA]</scope>
    <source>
        <strain evidence="1 2">SM9</strain>
    </source>
</reference>
<dbReference type="GeneID" id="26735436"/>
<dbReference type="Proteomes" id="UP000067738">
    <property type="component" value="Chromosome"/>
</dbReference>
<gene>
    <name evidence="1" type="ORF">sm9_0462</name>
</gene>
<accession>A0A0U3E7M7</accession>
<evidence type="ECO:0000313" key="1">
    <source>
        <dbReference type="EMBL" id="ALT68264.1"/>
    </source>
</evidence>
<dbReference type="KEGG" id="mmil:sm9_0462"/>
<dbReference type="RefSeq" id="WP_058738597.1">
    <property type="nucleotide sequence ID" value="NZ_CP011266.1"/>
</dbReference>
<organism evidence="1 2">
    <name type="scientific">Methanobrevibacter millerae</name>
    <dbReference type="NCBI Taxonomy" id="230361"/>
    <lineage>
        <taxon>Archaea</taxon>
        <taxon>Methanobacteriati</taxon>
        <taxon>Methanobacteriota</taxon>
        <taxon>Methanomada group</taxon>
        <taxon>Methanobacteria</taxon>
        <taxon>Methanobacteriales</taxon>
        <taxon>Methanobacteriaceae</taxon>
        <taxon>Methanobrevibacter</taxon>
    </lineage>
</organism>
<dbReference type="PATRIC" id="fig|230361.4.peg.476"/>
<name>A0A0U3E7M7_9EURY</name>
<proteinExistence type="predicted"/>
<protein>
    <submittedName>
        <fullName evidence="1">Uncharacterized protein</fullName>
    </submittedName>
</protein>
<evidence type="ECO:0000313" key="2">
    <source>
        <dbReference type="Proteomes" id="UP000067738"/>
    </source>
</evidence>
<keyword evidence="2" id="KW-1185">Reference proteome</keyword>
<dbReference type="EMBL" id="CP011266">
    <property type="protein sequence ID" value="ALT68264.1"/>
    <property type="molecule type" value="Genomic_DNA"/>
</dbReference>
<dbReference type="AlphaFoldDB" id="A0A0U3E7M7"/>
<sequence>MISDYKCPNFEFNTIVDEFGTEKIFFKADNAKLIFSDYEIYDISDVRLYVLDDIKVDFKSDVRIEKDYTEFNIVFESSDGWLVNIEKCYFTYFQNMYPVSAEGLKVILTKGKSSNNAPIRYYKFIENLNFLLILKK</sequence>